<sequence length="164" mass="17969">MAMDHHPEHPDITAEMWTRIDTILDENSPVPGSLITVLRLCQDTVGYLPPILLDYIAQGLGLASSQVFGVATFYSLFSLKPKGRNIIKACTGTACYVKGIKEVMNHIGNKYGVSEGETMEDRRFTLEGVRCLGACGLAPVMIVNEDIHGNVDPKDVTGILEEYK</sequence>
<evidence type="ECO:0000256" key="7">
    <source>
        <dbReference type="PIRSR" id="PIRSR000216-1"/>
    </source>
</evidence>
<dbReference type="PROSITE" id="PS01099">
    <property type="entry name" value="COMPLEX1_24K"/>
    <property type="match status" value="1"/>
</dbReference>
<keyword evidence="5 7" id="KW-0411">Iron-sulfur</keyword>
<evidence type="ECO:0000313" key="10">
    <source>
        <dbReference type="Proteomes" id="UP000507962"/>
    </source>
</evidence>
<dbReference type="SUPFAM" id="SSF52833">
    <property type="entry name" value="Thioredoxin-like"/>
    <property type="match status" value="1"/>
</dbReference>
<evidence type="ECO:0000256" key="8">
    <source>
        <dbReference type="SAM" id="Phobius"/>
    </source>
</evidence>
<dbReference type="Pfam" id="PF01257">
    <property type="entry name" value="2Fe-2S_thioredx"/>
    <property type="match status" value="1"/>
</dbReference>
<dbReference type="GO" id="GO:0051537">
    <property type="term" value="F:2 iron, 2 sulfur cluster binding"/>
    <property type="evidence" value="ECO:0007669"/>
    <property type="project" value="UniProtKB-KW"/>
</dbReference>
<evidence type="ECO:0000256" key="2">
    <source>
        <dbReference type="ARBA" id="ARBA00022714"/>
    </source>
</evidence>
<comment type="similarity">
    <text evidence="1">Belongs to the complex I 24 kDa subunit family.</text>
</comment>
<dbReference type="InterPro" id="IPR041921">
    <property type="entry name" value="NuoE_N"/>
</dbReference>
<keyword evidence="8" id="KW-1133">Transmembrane helix</keyword>
<dbReference type="CDD" id="cd03064">
    <property type="entry name" value="TRX_Fd_NuoE"/>
    <property type="match status" value="1"/>
</dbReference>
<feature type="transmembrane region" description="Helical" evidence="8">
    <location>
        <begin position="55"/>
        <end position="77"/>
    </location>
</feature>
<evidence type="ECO:0000256" key="4">
    <source>
        <dbReference type="ARBA" id="ARBA00023004"/>
    </source>
</evidence>
<dbReference type="EMBL" id="CAADHO010000004">
    <property type="protein sequence ID" value="VFQ44925.1"/>
    <property type="molecule type" value="Genomic_DNA"/>
</dbReference>
<feature type="binding site" evidence="7">
    <location>
        <position position="135"/>
    </location>
    <ligand>
        <name>[2Fe-2S] cluster</name>
        <dbReference type="ChEBI" id="CHEBI:190135"/>
    </ligand>
</feature>
<feature type="binding site" evidence="7">
    <location>
        <position position="131"/>
    </location>
    <ligand>
        <name>[2Fe-2S] cluster</name>
        <dbReference type="ChEBI" id="CHEBI:190135"/>
    </ligand>
</feature>
<keyword evidence="3 7" id="KW-0479">Metal-binding</keyword>
<dbReference type="PIRSF" id="PIRSF000216">
    <property type="entry name" value="NADH_DH_24kDa"/>
    <property type="match status" value="1"/>
</dbReference>
<reference evidence="9 10" key="1">
    <citation type="submission" date="2019-03" db="EMBL/GenBank/DDBJ databases">
        <authorList>
            <person name="Nijsse B."/>
        </authorList>
    </citation>
    <scope>NUCLEOTIDE SEQUENCE [LARGE SCALE GENOMIC DNA]</scope>
    <source>
        <strain evidence="9">Desulfoluna butyratoxydans MSL71</strain>
    </source>
</reference>
<feature type="binding site" evidence="7">
    <location>
        <position position="95"/>
    </location>
    <ligand>
        <name>[2Fe-2S] cluster</name>
        <dbReference type="ChEBI" id="CHEBI:190135"/>
    </ligand>
</feature>
<accession>A0A4U8YLR4</accession>
<keyword evidence="8" id="KW-0472">Membrane</keyword>
<keyword evidence="2 7" id="KW-0001">2Fe-2S</keyword>
<comment type="cofactor">
    <cofactor evidence="7">
        <name>[2Fe-2S] cluster</name>
        <dbReference type="ChEBI" id="CHEBI:190135"/>
    </cofactor>
    <text evidence="7">Binds 1 [2Fe-2S] cluster.</text>
</comment>
<dbReference type="RefSeq" id="WP_180140939.1">
    <property type="nucleotide sequence ID" value="NZ_CAADHO010000004.1"/>
</dbReference>
<dbReference type="InterPro" id="IPR042128">
    <property type="entry name" value="NuoE_dom"/>
</dbReference>
<dbReference type="GO" id="GO:0046872">
    <property type="term" value="F:metal ion binding"/>
    <property type="evidence" value="ECO:0007669"/>
    <property type="project" value="UniProtKB-KW"/>
</dbReference>
<evidence type="ECO:0000256" key="3">
    <source>
        <dbReference type="ARBA" id="ARBA00022723"/>
    </source>
</evidence>
<proteinExistence type="inferred from homology"/>
<keyword evidence="8" id="KW-0812">Transmembrane</keyword>
<dbReference type="GO" id="GO:0016491">
    <property type="term" value="F:oxidoreductase activity"/>
    <property type="evidence" value="ECO:0007669"/>
    <property type="project" value="InterPro"/>
</dbReference>
<gene>
    <name evidence="9" type="ORF">MSL71_25820</name>
</gene>
<dbReference type="AlphaFoldDB" id="A0A4U8YLR4"/>
<dbReference type="PANTHER" id="PTHR43342:SF1">
    <property type="entry name" value="BIFURCATING [FEFE] HYDROGENASE GAMMA SUBUNIT"/>
    <property type="match status" value="1"/>
</dbReference>
<name>A0A4U8YLR4_9BACT</name>
<dbReference type="InterPro" id="IPR036249">
    <property type="entry name" value="Thioredoxin-like_sf"/>
</dbReference>
<evidence type="ECO:0000313" key="9">
    <source>
        <dbReference type="EMBL" id="VFQ44925.1"/>
    </source>
</evidence>
<protein>
    <submittedName>
        <fullName evidence="9">Thioredoxin-like fold</fullName>
    </submittedName>
</protein>
<comment type="cofactor">
    <cofactor evidence="6">
        <name>[2Fe-2S] cluster</name>
        <dbReference type="ChEBI" id="CHEBI:190135"/>
    </cofactor>
</comment>
<evidence type="ECO:0000256" key="5">
    <source>
        <dbReference type="ARBA" id="ARBA00023014"/>
    </source>
</evidence>
<dbReference type="InterPro" id="IPR028431">
    <property type="entry name" value="NADP_DH_HndA-like"/>
</dbReference>
<feature type="binding site" evidence="7">
    <location>
        <position position="90"/>
    </location>
    <ligand>
        <name>[2Fe-2S] cluster</name>
        <dbReference type="ChEBI" id="CHEBI:190135"/>
    </ligand>
</feature>
<keyword evidence="4 7" id="KW-0408">Iron</keyword>
<dbReference type="Gene3D" id="1.10.10.1590">
    <property type="entry name" value="NADH-quinone oxidoreductase subunit E"/>
    <property type="match status" value="1"/>
</dbReference>
<evidence type="ECO:0000256" key="1">
    <source>
        <dbReference type="ARBA" id="ARBA00010643"/>
    </source>
</evidence>
<dbReference type="Gene3D" id="3.40.30.10">
    <property type="entry name" value="Glutaredoxin"/>
    <property type="match status" value="1"/>
</dbReference>
<dbReference type="PANTHER" id="PTHR43342">
    <property type="entry name" value="NADH-QUINONE OXIDOREDUCTASE, E SUBUNIT"/>
    <property type="match status" value="1"/>
</dbReference>
<organism evidence="9 10">
    <name type="scientific">Desulfoluna butyratoxydans</name>
    <dbReference type="NCBI Taxonomy" id="231438"/>
    <lineage>
        <taxon>Bacteria</taxon>
        <taxon>Pseudomonadati</taxon>
        <taxon>Thermodesulfobacteriota</taxon>
        <taxon>Desulfobacteria</taxon>
        <taxon>Desulfobacterales</taxon>
        <taxon>Desulfolunaceae</taxon>
        <taxon>Desulfoluna</taxon>
    </lineage>
</organism>
<keyword evidence="10" id="KW-1185">Reference proteome</keyword>
<evidence type="ECO:0000256" key="6">
    <source>
        <dbReference type="ARBA" id="ARBA00034078"/>
    </source>
</evidence>
<dbReference type="Proteomes" id="UP000507962">
    <property type="component" value="Unassembled WGS sequence"/>
</dbReference>
<dbReference type="InterPro" id="IPR002023">
    <property type="entry name" value="NuoE-like"/>
</dbReference>